<accession>A0ABN6H480</accession>
<dbReference type="Pfam" id="PF13451">
    <property type="entry name" value="zf_Tbcl"/>
    <property type="match status" value="1"/>
</dbReference>
<proteinExistence type="predicted"/>
<organism evidence="3 4">
    <name type="scientific">Haloferula helveola</name>
    <dbReference type="NCBI Taxonomy" id="490095"/>
    <lineage>
        <taxon>Bacteria</taxon>
        <taxon>Pseudomonadati</taxon>
        <taxon>Verrucomicrobiota</taxon>
        <taxon>Verrucomicrobiia</taxon>
        <taxon>Verrucomicrobiales</taxon>
        <taxon>Verrucomicrobiaceae</taxon>
        <taxon>Haloferula</taxon>
    </lineage>
</organism>
<evidence type="ECO:0000256" key="1">
    <source>
        <dbReference type="SAM" id="MobiDB-lite"/>
    </source>
</evidence>
<dbReference type="Proteomes" id="UP001374893">
    <property type="component" value="Chromosome"/>
</dbReference>
<reference evidence="3 4" key="1">
    <citation type="submission" date="2021-06" db="EMBL/GenBank/DDBJ databases">
        <title>Complete genome of Haloferula helveola possessing various polysaccharide degrading enzymes.</title>
        <authorList>
            <person name="Takami H."/>
            <person name="Huang C."/>
            <person name="Hamasaki K."/>
        </authorList>
    </citation>
    <scope>NUCLEOTIDE SEQUENCE [LARGE SCALE GENOMIC DNA]</scope>
    <source>
        <strain evidence="3 4">CN-1</strain>
    </source>
</reference>
<name>A0ABN6H480_9BACT</name>
<dbReference type="EMBL" id="AP024702">
    <property type="protein sequence ID" value="BCX47893.1"/>
    <property type="molecule type" value="Genomic_DNA"/>
</dbReference>
<keyword evidence="4" id="KW-1185">Reference proteome</keyword>
<dbReference type="RefSeq" id="WP_338690352.1">
    <property type="nucleotide sequence ID" value="NZ_AP024702.1"/>
</dbReference>
<evidence type="ECO:0000313" key="3">
    <source>
        <dbReference type="EMBL" id="BCX47893.1"/>
    </source>
</evidence>
<feature type="region of interest" description="Disordered" evidence="1">
    <location>
        <begin position="1"/>
        <end position="20"/>
    </location>
</feature>
<evidence type="ECO:0000259" key="2">
    <source>
        <dbReference type="Pfam" id="PF13451"/>
    </source>
</evidence>
<dbReference type="InterPro" id="IPR025306">
    <property type="entry name" value="Zn-bnd_dom_prob"/>
</dbReference>
<sequence>MGRGRHKPKREKRKPRMEGTRKCRRYWKERELERGEEERAIRDRAWQLRLTPIDRTKLHTRSVMGSFGVPCFVGRYYLDWRFTCRDCGKAEVWTGAQQKWWFEDAGGEMEQIAIRCRNCRRKERERKAEARRVHFEGLERKRRMKAEKS</sequence>
<gene>
    <name evidence="3" type="ORF">HAHE_18010</name>
</gene>
<evidence type="ECO:0000313" key="4">
    <source>
        <dbReference type="Proteomes" id="UP001374893"/>
    </source>
</evidence>
<protein>
    <recommendedName>
        <fullName evidence="2">Probable zinc-binding domain-containing protein</fullName>
    </recommendedName>
</protein>
<feature type="domain" description="Probable zinc-binding" evidence="2">
    <location>
        <begin position="79"/>
        <end position="127"/>
    </location>
</feature>
<feature type="compositionally biased region" description="Basic residues" evidence="1">
    <location>
        <begin position="1"/>
        <end position="15"/>
    </location>
</feature>